<name>W7Y9M9_9BACL</name>
<dbReference type="Proteomes" id="UP000019364">
    <property type="component" value="Unassembled WGS sequence"/>
</dbReference>
<dbReference type="OrthoDB" id="4978934at2"/>
<protein>
    <recommendedName>
        <fullName evidence="1">ESAT-6-like protein</fullName>
    </recommendedName>
</protein>
<comment type="caution">
    <text evidence="2">The sequence shown here is derived from an EMBL/GenBank/DDBJ whole genome shotgun (WGS) entry which is preliminary data.</text>
</comment>
<dbReference type="NCBIfam" id="TIGR03930">
    <property type="entry name" value="WXG100_ESAT6"/>
    <property type="match status" value="1"/>
</dbReference>
<dbReference type="Gene3D" id="1.10.287.850">
    <property type="entry name" value="HP0062-like domain"/>
    <property type="match status" value="1"/>
</dbReference>
<evidence type="ECO:0000313" key="2">
    <source>
        <dbReference type="EMBL" id="GAF07735.1"/>
    </source>
</evidence>
<dbReference type="SUPFAM" id="SSF140453">
    <property type="entry name" value="EsxAB dimer-like"/>
    <property type="match status" value="1"/>
</dbReference>
<evidence type="ECO:0000313" key="3">
    <source>
        <dbReference type="Proteomes" id="UP000019364"/>
    </source>
</evidence>
<accession>W7Y9M9</accession>
<gene>
    <name evidence="2" type="ORF">JCM16418_1763</name>
</gene>
<comment type="similarity">
    <text evidence="1">Belongs to the WXG100 family.</text>
</comment>
<keyword evidence="3" id="KW-1185">Reference proteome</keyword>
<dbReference type="InterPro" id="IPR010310">
    <property type="entry name" value="T7SS_ESAT-6-like"/>
</dbReference>
<dbReference type="Pfam" id="PF06013">
    <property type="entry name" value="WXG100"/>
    <property type="match status" value="1"/>
</dbReference>
<dbReference type="AlphaFoldDB" id="W7Y9M9"/>
<evidence type="ECO:0000256" key="1">
    <source>
        <dbReference type="RuleBase" id="RU362001"/>
    </source>
</evidence>
<dbReference type="STRING" id="1236976.JCM16418_1763"/>
<organism evidence="2 3">
    <name type="scientific">Paenibacillus pini JCM 16418</name>
    <dbReference type="NCBI Taxonomy" id="1236976"/>
    <lineage>
        <taxon>Bacteria</taxon>
        <taxon>Bacillati</taxon>
        <taxon>Bacillota</taxon>
        <taxon>Bacilli</taxon>
        <taxon>Bacillales</taxon>
        <taxon>Paenibacillaceae</taxon>
        <taxon>Paenibacillus</taxon>
    </lineage>
</organism>
<proteinExistence type="inferred from homology"/>
<sequence length="91" mass="10255">MSQRIKIEPDQLQQIGTRFLNCSEQNLTMAQELKSLIDGMGGEWEGNSKERFYASYQDAHQQLQSVSTLLKDVGDELTAIAERFRAADTSS</sequence>
<dbReference type="InterPro" id="IPR036689">
    <property type="entry name" value="ESAT-6-like_sf"/>
</dbReference>
<dbReference type="eggNOG" id="COG4842">
    <property type="taxonomic scope" value="Bacteria"/>
</dbReference>
<reference evidence="2 3" key="1">
    <citation type="journal article" date="2014" name="Genome Announc.">
        <title>Draft Genome Sequence of Paenibacillus pini JCM 16418T, Isolated from the Rhizosphere of Pine Tree.</title>
        <authorList>
            <person name="Yuki M."/>
            <person name="Oshima K."/>
            <person name="Suda W."/>
            <person name="Oshida Y."/>
            <person name="Kitamura K."/>
            <person name="Iida Y."/>
            <person name="Hattori M."/>
            <person name="Ohkuma M."/>
        </authorList>
    </citation>
    <scope>NUCLEOTIDE SEQUENCE [LARGE SCALE GENOMIC DNA]</scope>
    <source>
        <strain evidence="2 3">JCM 16418</strain>
    </source>
</reference>
<dbReference type="EMBL" id="BAVZ01000004">
    <property type="protein sequence ID" value="GAF07735.1"/>
    <property type="molecule type" value="Genomic_DNA"/>
</dbReference>
<dbReference type="RefSeq" id="WP_036647453.1">
    <property type="nucleotide sequence ID" value="NZ_BAVZ01000004.1"/>
</dbReference>